<evidence type="ECO:0000256" key="7">
    <source>
        <dbReference type="SAM" id="Phobius"/>
    </source>
</evidence>
<sequence length="410" mass="44821">MDILKRAILFSIRKRDKSLTLFLLLALITLFTTVGFSVLTAAQTAAARLRETVGASFTLQGKPVDFDFSRDGDHYSTQLAPVSQQMIDAITNKKEIKGYNACQTAPVYSSDLYFTSGASYGTIAANTATEWNRTFNNGTLTLDRGKHLAGEGHGMALISRELAKENDLDVGDSISLSLSKDDFVANAVTLQIAGIYVSDPDMEFDLDTIFTGHDSYWELTGDTPGTYSGSVDFFVTDPARLELVIEQIRKEASVRWDDYILQADDTEYKGIASQLTSMKRLTTLLIVSSVVVSAVILFLILSMRIKSRIHEIGILLAVGGSKGAVIMQFMTEAIVLLFLAILVSCPISYGAAVQIETFLQNRIGVISIAVPVHRLLLQYAAETAIILFGVAAASYPIIKRKPKEILSQMS</sequence>
<feature type="transmembrane region" description="Helical" evidence="7">
    <location>
        <begin position="375"/>
        <end position="398"/>
    </location>
</feature>
<feature type="domain" description="ABC3 transporter permease C-terminal" evidence="8">
    <location>
        <begin position="285"/>
        <end position="402"/>
    </location>
</feature>
<keyword evidence="3" id="KW-1003">Cell membrane</keyword>
<evidence type="ECO:0000313" key="10">
    <source>
        <dbReference type="Proteomes" id="UP000245412"/>
    </source>
</evidence>
<evidence type="ECO:0000313" key="9">
    <source>
        <dbReference type="EMBL" id="PWJ79201.1"/>
    </source>
</evidence>
<evidence type="ECO:0000256" key="2">
    <source>
        <dbReference type="ARBA" id="ARBA00005236"/>
    </source>
</evidence>
<keyword evidence="10" id="KW-1185">Reference proteome</keyword>
<dbReference type="RefSeq" id="WP_109624603.1">
    <property type="nucleotide sequence ID" value="NZ_JANKBI010000001.1"/>
</dbReference>
<comment type="similarity">
    <text evidence="2">Belongs to the ABC-4 integral membrane protein family. LolC/E subfamily.</text>
</comment>
<dbReference type="GO" id="GO:0044874">
    <property type="term" value="P:lipoprotein localization to outer membrane"/>
    <property type="evidence" value="ECO:0007669"/>
    <property type="project" value="TreeGrafter"/>
</dbReference>
<organism evidence="9 10">
    <name type="scientific">Murimonas intestini</name>
    <dbReference type="NCBI Taxonomy" id="1337051"/>
    <lineage>
        <taxon>Bacteria</taxon>
        <taxon>Bacillati</taxon>
        <taxon>Bacillota</taxon>
        <taxon>Clostridia</taxon>
        <taxon>Lachnospirales</taxon>
        <taxon>Lachnospiraceae</taxon>
        <taxon>Murimonas</taxon>
    </lineage>
</organism>
<keyword evidence="6 7" id="KW-0472">Membrane</keyword>
<evidence type="ECO:0000256" key="4">
    <source>
        <dbReference type="ARBA" id="ARBA00022692"/>
    </source>
</evidence>
<feature type="transmembrane region" description="Helical" evidence="7">
    <location>
        <begin position="281"/>
        <end position="301"/>
    </location>
</feature>
<feature type="transmembrane region" description="Helical" evidence="7">
    <location>
        <begin position="334"/>
        <end position="355"/>
    </location>
</feature>
<reference evidence="9 10" key="1">
    <citation type="submission" date="2018-05" db="EMBL/GenBank/DDBJ databases">
        <authorList>
            <person name="Goeker M."/>
            <person name="Huntemann M."/>
            <person name="Clum A."/>
            <person name="Pillay M."/>
            <person name="Palaniappan K."/>
            <person name="Varghese N."/>
            <person name="Mikhailova N."/>
            <person name="Stamatis D."/>
            <person name="Reddy T."/>
            <person name="Daum C."/>
            <person name="Shapiro N."/>
            <person name="Ivanova N."/>
            <person name="Kyrpides N."/>
            <person name="Woyke T."/>
        </authorList>
    </citation>
    <scope>NUCLEOTIDE SEQUENCE [LARGE SCALE GENOMIC DNA]</scope>
    <source>
        <strain evidence="9 10">DSM 26524</strain>
    </source>
</reference>
<name>A0AB73TAP1_9FIRM</name>
<dbReference type="PANTHER" id="PTHR30489">
    <property type="entry name" value="LIPOPROTEIN-RELEASING SYSTEM TRANSMEMBRANE PROTEIN LOLE"/>
    <property type="match status" value="1"/>
</dbReference>
<comment type="subcellular location">
    <subcellularLocation>
        <location evidence="1">Cell membrane</location>
        <topology evidence="1">Multi-pass membrane protein</topology>
    </subcellularLocation>
</comment>
<keyword evidence="4 7" id="KW-0812">Transmembrane</keyword>
<dbReference type="EMBL" id="QGGY01000001">
    <property type="protein sequence ID" value="PWJ79201.1"/>
    <property type="molecule type" value="Genomic_DNA"/>
</dbReference>
<dbReference type="GO" id="GO:0098797">
    <property type="term" value="C:plasma membrane protein complex"/>
    <property type="evidence" value="ECO:0007669"/>
    <property type="project" value="TreeGrafter"/>
</dbReference>
<comment type="caution">
    <text evidence="9">The sequence shown here is derived from an EMBL/GenBank/DDBJ whole genome shotgun (WGS) entry which is preliminary data.</text>
</comment>
<accession>A0AB73TAP1</accession>
<dbReference type="Pfam" id="PF02687">
    <property type="entry name" value="FtsX"/>
    <property type="match status" value="1"/>
</dbReference>
<evidence type="ECO:0000256" key="3">
    <source>
        <dbReference type="ARBA" id="ARBA00022475"/>
    </source>
</evidence>
<evidence type="ECO:0000256" key="1">
    <source>
        <dbReference type="ARBA" id="ARBA00004651"/>
    </source>
</evidence>
<gene>
    <name evidence="9" type="ORF">C7383_101579</name>
</gene>
<protein>
    <submittedName>
        <fullName evidence="9">ABC transport system permease protein</fullName>
    </submittedName>
</protein>
<proteinExistence type="inferred from homology"/>
<dbReference type="AlphaFoldDB" id="A0AB73TAP1"/>
<dbReference type="InterPro" id="IPR051447">
    <property type="entry name" value="Lipoprotein-release_system"/>
</dbReference>
<evidence type="ECO:0000256" key="5">
    <source>
        <dbReference type="ARBA" id="ARBA00022989"/>
    </source>
</evidence>
<dbReference type="InterPro" id="IPR003838">
    <property type="entry name" value="ABC3_permease_C"/>
</dbReference>
<dbReference type="Proteomes" id="UP000245412">
    <property type="component" value="Unassembled WGS sequence"/>
</dbReference>
<evidence type="ECO:0000256" key="6">
    <source>
        <dbReference type="ARBA" id="ARBA00023136"/>
    </source>
</evidence>
<dbReference type="PANTHER" id="PTHR30489:SF0">
    <property type="entry name" value="LIPOPROTEIN-RELEASING SYSTEM TRANSMEMBRANE PROTEIN LOLE"/>
    <property type="match status" value="1"/>
</dbReference>
<keyword evidence="5 7" id="KW-1133">Transmembrane helix</keyword>
<evidence type="ECO:0000259" key="8">
    <source>
        <dbReference type="Pfam" id="PF02687"/>
    </source>
</evidence>